<dbReference type="Proteomes" id="UP001642360">
    <property type="component" value="Unassembled WGS sequence"/>
</dbReference>
<protein>
    <submittedName>
        <fullName evidence="1">Uncharacterized protein</fullName>
    </submittedName>
</protein>
<name>A0ABC8T6C1_9AQUA</name>
<keyword evidence="2" id="KW-1185">Reference proteome</keyword>
<evidence type="ECO:0000313" key="2">
    <source>
        <dbReference type="Proteomes" id="UP001642360"/>
    </source>
</evidence>
<proteinExistence type="predicted"/>
<accession>A0ABC8T6C1</accession>
<reference evidence="1 2" key="1">
    <citation type="submission" date="2024-02" db="EMBL/GenBank/DDBJ databases">
        <authorList>
            <person name="Vignale AGUSTIN F."/>
            <person name="Sosa J E."/>
            <person name="Modenutti C."/>
        </authorList>
    </citation>
    <scope>NUCLEOTIDE SEQUENCE [LARGE SCALE GENOMIC DNA]</scope>
</reference>
<dbReference type="EMBL" id="CAUOFW020003905">
    <property type="protein sequence ID" value="CAK9162597.1"/>
    <property type="molecule type" value="Genomic_DNA"/>
</dbReference>
<evidence type="ECO:0000313" key="1">
    <source>
        <dbReference type="EMBL" id="CAK9162597.1"/>
    </source>
</evidence>
<comment type="caution">
    <text evidence="1">The sequence shown here is derived from an EMBL/GenBank/DDBJ whole genome shotgun (WGS) entry which is preliminary data.</text>
</comment>
<gene>
    <name evidence="1" type="ORF">ILEXP_LOCUS31474</name>
</gene>
<sequence length="133" mass="14888">MEISNVILLQLINANDKTLLSDPDEDADETLSDSDINLRDFFEAHSPFKWRENELGGFVHKPVHPLHCLHHLIVNLFKASKIAGVMFATTKGGIKDVKFDGKTCTLQLLEITLNNNSQFIVRNLDGSTLEVAE</sequence>
<organism evidence="1 2">
    <name type="scientific">Ilex paraguariensis</name>
    <name type="common">yerba mate</name>
    <dbReference type="NCBI Taxonomy" id="185542"/>
    <lineage>
        <taxon>Eukaryota</taxon>
        <taxon>Viridiplantae</taxon>
        <taxon>Streptophyta</taxon>
        <taxon>Embryophyta</taxon>
        <taxon>Tracheophyta</taxon>
        <taxon>Spermatophyta</taxon>
        <taxon>Magnoliopsida</taxon>
        <taxon>eudicotyledons</taxon>
        <taxon>Gunneridae</taxon>
        <taxon>Pentapetalae</taxon>
        <taxon>asterids</taxon>
        <taxon>campanulids</taxon>
        <taxon>Aquifoliales</taxon>
        <taxon>Aquifoliaceae</taxon>
        <taxon>Ilex</taxon>
    </lineage>
</organism>
<dbReference type="AlphaFoldDB" id="A0ABC8T6C1"/>